<name>A0ABQ4KDU9_9BACI</name>
<organism evidence="1 2">
    <name type="scientific">Siminovitchia fordii</name>
    <dbReference type="NCBI Taxonomy" id="254759"/>
    <lineage>
        <taxon>Bacteria</taxon>
        <taxon>Bacillati</taxon>
        <taxon>Bacillota</taxon>
        <taxon>Bacilli</taxon>
        <taxon>Bacillales</taxon>
        <taxon>Bacillaceae</taxon>
        <taxon>Siminovitchia</taxon>
    </lineage>
</organism>
<accession>A0ABQ4KDU9</accession>
<dbReference type="InterPro" id="IPR027417">
    <property type="entry name" value="P-loop_NTPase"/>
</dbReference>
<dbReference type="Proteomes" id="UP000680279">
    <property type="component" value="Unassembled WGS sequence"/>
</dbReference>
<sequence>MCGYALVKLTATGQDAQIKSLRVFEKIAKEGRKFGVFLIISIQRPSELSKTVLSQCNNFILHRIRNSLDLDQMRKSIPFINDSQLFRLTYLKTGVALTVGESFVVPMEILIDGKEYGRESETTKPSELWRK</sequence>
<dbReference type="PANTHER" id="PTHR42957">
    <property type="entry name" value="HELICASE MJ1565-RELATED"/>
    <property type="match status" value="1"/>
</dbReference>
<dbReference type="SUPFAM" id="SSF52540">
    <property type="entry name" value="P-loop containing nucleoside triphosphate hydrolases"/>
    <property type="match status" value="1"/>
</dbReference>
<gene>
    <name evidence="1" type="ORF">J1TS3_45190</name>
</gene>
<proteinExistence type="predicted"/>
<dbReference type="EMBL" id="BOQT01000033">
    <property type="protein sequence ID" value="GIN23385.1"/>
    <property type="molecule type" value="Genomic_DNA"/>
</dbReference>
<dbReference type="PANTHER" id="PTHR42957:SF1">
    <property type="entry name" value="HELICASE MJ1565-RELATED"/>
    <property type="match status" value="1"/>
</dbReference>
<dbReference type="Gene3D" id="3.40.50.300">
    <property type="entry name" value="P-loop containing nucleotide triphosphate hydrolases"/>
    <property type="match status" value="1"/>
</dbReference>
<comment type="caution">
    <text evidence="1">The sequence shown here is derived from an EMBL/GenBank/DDBJ whole genome shotgun (WGS) entry which is preliminary data.</text>
</comment>
<keyword evidence="2" id="KW-1185">Reference proteome</keyword>
<protein>
    <submittedName>
        <fullName evidence="1">Uncharacterized protein</fullName>
    </submittedName>
</protein>
<reference evidence="1 2" key="1">
    <citation type="submission" date="2021-03" db="EMBL/GenBank/DDBJ databases">
        <title>Antimicrobial resistance genes in bacteria isolated from Japanese honey, and their potential for conferring macrolide and lincosamide resistance in the American foulbrood pathogen Paenibacillus larvae.</title>
        <authorList>
            <person name="Okamoto M."/>
            <person name="Kumagai M."/>
            <person name="Kanamori H."/>
            <person name="Takamatsu D."/>
        </authorList>
    </citation>
    <scope>NUCLEOTIDE SEQUENCE [LARGE SCALE GENOMIC DNA]</scope>
    <source>
        <strain evidence="1 2">J1TS3</strain>
    </source>
</reference>
<dbReference type="InterPro" id="IPR008571">
    <property type="entry name" value="HerA-like"/>
</dbReference>
<evidence type="ECO:0000313" key="1">
    <source>
        <dbReference type="EMBL" id="GIN23385.1"/>
    </source>
</evidence>
<evidence type="ECO:0000313" key="2">
    <source>
        <dbReference type="Proteomes" id="UP000680279"/>
    </source>
</evidence>